<sequence length="118" mass="13859">MSTGKRLTYYIEKQGFKKKEFCEKFGFEYNNLVSVMADKRPLGINILNQLHESLPNLNVHWLLYGEGTIEFNSENFQMVAEDPEIYSSNDPFEKTLLKYLEKKSVIEKINEIAKEKDK</sequence>
<organism evidence="1 2">
    <name type="scientific">Flavobacterium sediminilitoris</name>
    <dbReference type="NCBI Taxonomy" id="2024526"/>
    <lineage>
        <taxon>Bacteria</taxon>
        <taxon>Pseudomonadati</taxon>
        <taxon>Bacteroidota</taxon>
        <taxon>Flavobacteriia</taxon>
        <taxon>Flavobacteriales</taxon>
        <taxon>Flavobacteriaceae</taxon>
        <taxon>Flavobacterium</taxon>
    </lineage>
</organism>
<dbReference type="Proteomes" id="UP000830454">
    <property type="component" value="Chromosome"/>
</dbReference>
<accession>A0ABY4HJG6</accession>
<evidence type="ECO:0008006" key="3">
    <source>
        <dbReference type="Google" id="ProtNLM"/>
    </source>
</evidence>
<proteinExistence type="predicted"/>
<evidence type="ECO:0000313" key="2">
    <source>
        <dbReference type="Proteomes" id="UP000830454"/>
    </source>
</evidence>
<protein>
    <recommendedName>
        <fullName evidence="3">Bacteriophage CI repressor-like protein</fullName>
    </recommendedName>
</protein>
<gene>
    <name evidence="1" type="ORF">LXD69_10040</name>
</gene>
<dbReference type="RefSeq" id="WP_246915071.1">
    <property type="nucleotide sequence ID" value="NZ_CP090145.1"/>
</dbReference>
<keyword evidence="2" id="KW-1185">Reference proteome</keyword>
<reference evidence="1" key="1">
    <citation type="submission" date="2021-12" db="EMBL/GenBank/DDBJ databases">
        <authorList>
            <person name="Cha I.-T."/>
            <person name="Lee K.-E."/>
            <person name="Park S.-J."/>
        </authorList>
    </citation>
    <scope>NUCLEOTIDE SEQUENCE</scope>
    <source>
        <strain evidence="1">YSM-43</strain>
    </source>
</reference>
<reference evidence="1" key="2">
    <citation type="submission" date="2022-04" db="EMBL/GenBank/DDBJ databases">
        <title>Complete Genome Sequence of Flavobacterium sediminilitoris YSM-43, Isolated from a Tidal Sediment.</title>
        <authorList>
            <person name="Lee P.A."/>
        </authorList>
    </citation>
    <scope>NUCLEOTIDE SEQUENCE</scope>
    <source>
        <strain evidence="1">YSM-43</strain>
    </source>
</reference>
<name>A0ABY4HJG6_9FLAO</name>
<evidence type="ECO:0000313" key="1">
    <source>
        <dbReference type="EMBL" id="UOX32392.1"/>
    </source>
</evidence>
<dbReference type="EMBL" id="CP090145">
    <property type="protein sequence ID" value="UOX32392.1"/>
    <property type="molecule type" value="Genomic_DNA"/>
</dbReference>